<dbReference type="EMBL" id="MBQG01000112">
    <property type="protein sequence ID" value="OHX50567.1"/>
    <property type="molecule type" value="Genomic_DNA"/>
</dbReference>
<evidence type="ECO:0000313" key="2">
    <source>
        <dbReference type="EMBL" id="OHX50567.1"/>
    </source>
</evidence>
<dbReference type="Proteomes" id="UP000242153">
    <property type="component" value="Unassembled WGS sequence"/>
</dbReference>
<name>A0ABX3CZB7_9BACL</name>
<organism evidence="2 3">
    <name type="scientific">Planococcus salinarum</name>
    <dbReference type="NCBI Taxonomy" id="622695"/>
    <lineage>
        <taxon>Bacteria</taxon>
        <taxon>Bacillati</taxon>
        <taxon>Bacillota</taxon>
        <taxon>Bacilli</taxon>
        <taxon>Bacillales</taxon>
        <taxon>Caryophanaceae</taxon>
        <taxon>Planococcus</taxon>
    </lineage>
</organism>
<protein>
    <recommendedName>
        <fullName evidence="1">HTH marR-type domain-containing protein</fullName>
    </recommendedName>
</protein>
<sequence length="101" mass="11565">MYVVVGNHAVYNNLRIEEKNILKKSQQCFAGQGDKGRKSGEIFMVYFMKNCSSEGVLFKTIKEITSELNISHAVLTNVLKTLEDNQFIYRRNGIIGLHPER</sequence>
<dbReference type="InterPro" id="IPR000835">
    <property type="entry name" value="HTH_MarR-typ"/>
</dbReference>
<evidence type="ECO:0000259" key="1">
    <source>
        <dbReference type="Pfam" id="PF01047"/>
    </source>
</evidence>
<dbReference type="SUPFAM" id="SSF46785">
    <property type="entry name" value="Winged helix' DNA-binding domain"/>
    <property type="match status" value="1"/>
</dbReference>
<dbReference type="InterPro" id="IPR036390">
    <property type="entry name" value="WH_DNA-bd_sf"/>
</dbReference>
<gene>
    <name evidence="2" type="ORF">BB776_03970</name>
</gene>
<dbReference type="Pfam" id="PF01047">
    <property type="entry name" value="MarR"/>
    <property type="match status" value="1"/>
</dbReference>
<accession>A0ABX3CZB7</accession>
<reference evidence="2" key="1">
    <citation type="submission" date="2016-07" db="EMBL/GenBank/DDBJ databases">
        <title>Draft genome Planococcus salivarum.</title>
        <authorList>
            <person name="See-Too W.S."/>
        </authorList>
    </citation>
    <scope>NUCLEOTIDE SEQUENCE [LARGE SCALE GENOMIC DNA]</scope>
    <source>
        <strain evidence="2">DSM 23820</strain>
    </source>
</reference>
<evidence type="ECO:0000313" key="3">
    <source>
        <dbReference type="Proteomes" id="UP000242153"/>
    </source>
</evidence>
<comment type="caution">
    <text evidence="2">The sequence shown here is derived from an EMBL/GenBank/DDBJ whole genome shotgun (WGS) entry which is preliminary data.</text>
</comment>
<feature type="domain" description="HTH marR-type" evidence="1">
    <location>
        <begin position="60"/>
        <end position="91"/>
    </location>
</feature>
<keyword evidence="3" id="KW-1185">Reference proteome</keyword>
<proteinExistence type="predicted"/>